<gene>
    <name evidence="2" type="ORF">WMSIL1_LOCUS6648</name>
    <name evidence="1" type="ORF">WMSIL1_LOCUS6743</name>
</gene>
<evidence type="ECO:0000313" key="1">
    <source>
        <dbReference type="EMBL" id="VUZ46810.1"/>
    </source>
</evidence>
<dbReference type="EMBL" id="CABIJS010000222">
    <property type="protein sequence ID" value="VUZ46810.1"/>
    <property type="molecule type" value="Genomic_DNA"/>
</dbReference>
<dbReference type="EMBL" id="CABIJS010000222">
    <property type="protein sequence ID" value="VUZ46817.1"/>
    <property type="molecule type" value="Genomic_DNA"/>
</dbReference>
<organism evidence="1 3">
    <name type="scientific">Hymenolepis diminuta</name>
    <name type="common">Rat tapeworm</name>
    <dbReference type="NCBI Taxonomy" id="6216"/>
    <lineage>
        <taxon>Eukaryota</taxon>
        <taxon>Metazoa</taxon>
        <taxon>Spiralia</taxon>
        <taxon>Lophotrochozoa</taxon>
        <taxon>Platyhelminthes</taxon>
        <taxon>Cestoda</taxon>
        <taxon>Eucestoda</taxon>
        <taxon>Cyclophyllidea</taxon>
        <taxon>Hymenolepididae</taxon>
        <taxon>Hymenolepis</taxon>
    </lineage>
</organism>
<proteinExistence type="predicted"/>
<protein>
    <submittedName>
        <fullName evidence="1">Uncharacterized protein</fullName>
    </submittedName>
</protein>
<accession>A0A564YHZ7</accession>
<dbReference type="AlphaFoldDB" id="A0A564YHZ7"/>
<dbReference type="Proteomes" id="UP000321570">
    <property type="component" value="Unassembled WGS sequence"/>
</dbReference>
<name>A0A564YHZ7_HYMDI</name>
<sequence length="97" mass="11565">MTIYREMKRLGWESLKGWEMLPPPHTICHLCVSPRSRDLQAPFLHRIITDSDKKWWILYNNVKRKRLWLSQDSGSKPIPQPRSGLHPKEFFYVYGGI</sequence>
<evidence type="ECO:0000313" key="2">
    <source>
        <dbReference type="EMBL" id="VUZ46817.1"/>
    </source>
</evidence>
<reference evidence="1 3" key="1">
    <citation type="submission" date="2019-07" db="EMBL/GenBank/DDBJ databases">
        <authorList>
            <person name="Jastrzebski P J."/>
            <person name="Paukszto L."/>
            <person name="Jastrzebski P J."/>
        </authorList>
    </citation>
    <scope>NUCLEOTIDE SEQUENCE [LARGE SCALE GENOMIC DNA]</scope>
    <source>
        <strain evidence="1 3">WMS-il1</strain>
    </source>
</reference>
<keyword evidence="3" id="KW-1185">Reference proteome</keyword>
<evidence type="ECO:0000313" key="3">
    <source>
        <dbReference type="Proteomes" id="UP000321570"/>
    </source>
</evidence>